<comment type="caution">
    <text evidence="1">The sequence shown here is derived from an EMBL/GenBank/DDBJ whole genome shotgun (WGS) entry which is preliminary data.</text>
</comment>
<name>A0A2V3VP92_9BACI</name>
<dbReference type="PROSITE" id="PS51257">
    <property type="entry name" value="PROKAR_LIPOPROTEIN"/>
    <property type="match status" value="1"/>
</dbReference>
<evidence type="ECO:0000313" key="1">
    <source>
        <dbReference type="EMBL" id="PXW83652.1"/>
    </source>
</evidence>
<accession>A0A2V3VP92</accession>
<proteinExistence type="predicted"/>
<gene>
    <name evidence="1" type="ORF">DFR56_115126</name>
</gene>
<sequence>MIKYRKLSIITIVLIASLLLASCGKSGSSKVSLGGEVIEKGDKIIIKGKSNLKAGSRVIGKLIVNEDEVLSEATELVDKKGKFKMEMDHHQYGDAEVVVTFDFLESYQEEDIVEKYGEGGEKLEGPFVYVDDHWEADQINKKAEVRLALKADDESNKHKFEEPKWEKRPKDYGDTRVWFEVDDITDDGEFFYLKGRTNLLEGSLVSGFYSDSWGTTDETRVNPDGTFDLKMEYKYSEDPYFTLEFSPYSQWESIRENYGHDGEKLVGNNIETSGNTQSIREIIDYKHE</sequence>
<dbReference type="OrthoDB" id="193257at2"/>
<evidence type="ECO:0000313" key="2">
    <source>
        <dbReference type="Proteomes" id="UP000247978"/>
    </source>
</evidence>
<organism evidence="1 2">
    <name type="scientific">Pseudogracilibacillus auburnensis</name>
    <dbReference type="NCBI Taxonomy" id="1494959"/>
    <lineage>
        <taxon>Bacteria</taxon>
        <taxon>Bacillati</taxon>
        <taxon>Bacillota</taxon>
        <taxon>Bacilli</taxon>
        <taxon>Bacillales</taxon>
        <taxon>Bacillaceae</taxon>
        <taxon>Pseudogracilibacillus</taxon>
    </lineage>
</organism>
<reference evidence="1 2" key="1">
    <citation type="submission" date="2018-05" db="EMBL/GenBank/DDBJ databases">
        <title>Genomic Encyclopedia of Type Strains, Phase IV (KMG-IV): sequencing the most valuable type-strain genomes for metagenomic binning, comparative biology and taxonomic classification.</title>
        <authorList>
            <person name="Goeker M."/>
        </authorList>
    </citation>
    <scope>NUCLEOTIDE SEQUENCE [LARGE SCALE GENOMIC DNA]</scope>
    <source>
        <strain evidence="1 2">DSM 28556</strain>
    </source>
</reference>
<dbReference type="RefSeq" id="WP_110396837.1">
    <property type="nucleotide sequence ID" value="NZ_JBHUHB010000001.1"/>
</dbReference>
<keyword evidence="2" id="KW-1185">Reference proteome</keyword>
<dbReference type="EMBL" id="QJJQ01000015">
    <property type="protein sequence ID" value="PXW83652.1"/>
    <property type="molecule type" value="Genomic_DNA"/>
</dbReference>
<dbReference type="AlphaFoldDB" id="A0A2V3VP92"/>
<protein>
    <submittedName>
        <fullName evidence="1">Uncharacterized protein</fullName>
    </submittedName>
</protein>
<dbReference type="Proteomes" id="UP000247978">
    <property type="component" value="Unassembled WGS sequence"/>
</dbReference>